<feature type="signal peptide" evidence="1">
    <location>
        <begin position="1"/>
        <end position="21"/>
    </location>
</feature>
<gene>
    <name evidence="2" type="ORF">TPR58_18335</name>
</gene>
<organism evidence="2 3">
    <name type="scientific">Sphingomonas rustica</name>
    <dbReference type="NCBI Taxonomy" id="3103142"/>
    <lineage>
        <taxon>Bacteria</taxon>
        <taxon>Pseudomonadati</taxon>
        <taxon>Pseudomonadota</taxon>
        <taxon>Alphaproteobacteria</taxon>
        <taxon>Sphingomonadales</taxon>
        <taxon>Sphingomonadaceae</taxon>
        <taxon>Sphingomonas</taxon>
    </lineage>
</organism>
<feature type="chain" id="PRO_5046788530" evidence="1">
    <location>
        <begin position="22"/>
        <end position="495"/>
    </location>
</feature>
<sequence>MTPNRSSALRPVLALTLVALAAGCSKKTVDAPPRATDAVPTPTQSSTLAVPIEVDTAALRGAIDQAIPRQLWTINQHFDRCVKPKQVKVFGAKLKVTPPISCTIVGAVTRGAIRLRGEGQDIIADMPIQARIAARDVGGILKGETATASAMAHARIRLDIDGNWNPRGTVKLNYSWTETPGIDFLGQRITFTDEADEKLQPVIRDLERTLPRELAKMELRSQVERLWRQGFTSIELNREKPPVWMRITPQKLHFGGYEIQGQRLRLNLGLDALTETFVGQRPADPKPGPLPALERSNPAESLKFNIPVVADYAQLEPVVMRALVKRSRRPFDLPGVGAVTARFDKVVVYGTTGGRIAVGVTLAAKSNRLGGGETSGLIWLTARPVNAPGSAEVRFADLSVTGDTDGIGGDLLIQLGSSAAFSGEIASSLTQNFTRDLNELLGKIRRAIGEKRTGDFVIRATIGKVETGRITAHGQGLYLPVRVDGRASVTYRPSR</sequence>
<dbReference type="InterPro" id="IPR025515">
    <property type="entry name" value="DUF4403"/>
</dbReference>
<evidence type="ECO:0000313" key="2">
    <source>
        <dbReference type="EMBL" id="MEN3749138.1"/>
    </source>
</evidence>
<evidence type="ECO:0000256" key="1">
    <source>
        <dbReference type="SAM" id="SignalP"/>
    </source>
</evidence>
<name>A0ABV0BC53_9SPHN</name>
<keyword evidence="1" id="KW-0732">Signal</keyword>
<dbReference type="Proteomes" id="UP001427805">
    <property type="component" value="Unassembled WGS sequence"/>
</dbReference>
<dbReference type="RefSeq" id="WP_346248178.1">
    <property type="nucleotide sequence ID" value="NZ_JBDIZK010000012.1"/>
</dbReference>
<accession>A0ABV0BC53</accession>
<comment type="caution">
    <text evidence="2">The sequence shown here is derived from an EMBL/GenBank/DDBJ whole genome shotgun (WGS) entry which is preliminary data.</text>
</comment>
<dbReference type="PROSITE" id="PS51257">
    <property type="entry name" value="PROKAR_LIPOPROTEIN"/>
    <property type="match status" value="1"/>
</dbReference>
<proteinExistence type="predicted"/>
<dbReference type="EMBL" id="JBDIZK010000012">
    <property type="protein sequence ID" value="MEN3749138.1"/>
    <property type="molecule type" value="Genomic_DNA"/>
</dbReference>
<keyword evidence="3" id="KW-1185">Reference proteome</keyword>
<reference evidence="2 3" key="1">
    <citation type="submission" date="2024-05" db="EMBL/GenBank/DDBJ databases">
        <title>Sphingomonas sp. HF-S3 16S ribosomal RNA gene Genome sequencing and assembly.</title>
        <authorList>
            <person name="Lee H."/>
        </authorList>
    </citation>
    <scope>NUCLEOTIDE SEQUENCE [LARGE SCALE GENOMIC DNA]</scope>
    <source>
        <strain evidence="2 3">HF-S3</strain>
    </source>
</reference>
<dbReference type="Pfam" id="PF14356">
    <property type="entry name" value="DUF4403"/>
    <property type="match status" value="1"/>
</dbReference>
<evidence type="ECO:0000313" key="3">
    <source>
        <dbReference type="Proteomes" id="UP001427805"/>
    </source>
</evidence>
<protein>
    <submittedName>
        <fullName evidence="2">DUF4403 family protein</fullName>
    </submittedName>
</protein>